<dbReference type="AlphaFoldDB" id="K6V0P2"/>
<accession>K6V0P2</accession>
<dbReference type="KEGG" id="pcy:PCYB_006530"/>
<gene>
    <name evidence="2" type="ORF">PCYB_006530</name>
</gene>
<keyword evidence="3" id="KW-1185">Reference proteome</keyword>
<feature type="region of interest" description="Disordered" evidence="1">
    <location>
        <begin position="230"/>
        <end position="294"/>
    </location>
</feature>
<dbReference type="RefSeq" id="XP_004228122.1">
    <property type="nucleotide sequence ID" value="XM_004228074.1"/>
</dbReference>
<dbReference type="GeneID" id="14696446"/>
<feature type="compositionally biased region" description="Low complexity" evidence="1">
    <location>
        <begin position="246"/>
        <end position="258"/>
    </location>
</feature>
<dbReference type="Proteomes" id="UP000006319">
    <property type="component" value="Unassembled WGS sequence"/>
</dbReference>
<evidence type="ECO:0000313" key="3">
    <source>
        <dbReference type="Proteomes" id="UP000006319"/>
    </source>
</evidence>
<feature type="compositionally biased region" description="Polar residues" evidence="1">
    <location>
        <begin position="280"/>
        <end position="294"/>
    </location>
</feature>
<evidence type="ECO:0000313" key="2">
    <source>
        <dbReference type="EMBL" id="GAB69904.1"/>
    </source>
</evidence>
<dbReference type="VEuPathDB" id="PlasmoDB:PCYB_006530"/>
<organism evidence="2 3">
    <name type="scientific">Plasmodium cynomolgi (strain B)</name>
    <dbReference type="NCBI Taxonomy" id="1120755"/>
    <lineage>
        <taxon>Eukaryota</taxon>
        <taxon>Sar</taxon>
        <taxon>Alveolata</taxon>
        <taxon>Apicomplexa</taxon>
        <taxon>Aconoidasida</taxon>
        <taxon>Haemosporida</taxon>
        <taxon>Plasmodiidae</taxon>
        <taxon>Plasmodium</taxon>
        <taxon>Plasmodium (Plasmodium)</taxon>
    </lineage>
</organism>
<protein>
    <submittedName>
        <fullName evidence="2">Uncharacterized protein</fullName>
    </submittedName>
</protein>
<sequence length="294" mass="33501">MTTIEQKIEILFEEFSTKFSDDDYDEDDDDDKVIIDFKKECDGTSIVGNSDNAEYSDFCMTLIKNLHRVILNDDDSNIMKSINYVSPNTKCNTLRIWIYYILKIHCVPSQIINQLFNAMKTLDSNLADNSKYTECKYSLFNVDNEEKDRSIQDILNLVDKSTTIQEKLTNGSGLYNWCHNNNNNDAMKDTKLIRGQGSDTSSLDNVYTNLFDGIEALKPHFKTLIEKTQPLSSTQKVEPQEITDKTSTQSISTNIQSTAPNELKLNPSDRKEDNVVISEPLNTVTQSNKAKIDQ</sequence>
<name>K6V0P2_PLACD</name>
<proteinExistence type="predicted"/>
<dbReference type="EMBL" id="DF158132">
    <property type="protein sequence ID" value="GAB69904.1"/>
    <property type="molecule type" value="Genomic_DNA"/>
</dbReference>
<dbReference type="PhylomeDB" id="K6V0P2"/>
<reference evidence="2 3" key="1">
    <citation type="journal article" date="2012" name="Nat. Genet.">
        <title>Plasmodium cynomolgi genome sequences provide insight into Plasmodium vivax and the monkey malaria clade.</title>
        <authorList>
            <person name="Tachibana S."/>
            <person name="Sullivan S.A."/>
            <person name="Kawai S."/>
            <person name="Nakamura S."/>
            <person name="Kim H.R."/>
            <person name="Goto N."/>
            <person name="Arisue N."/>
            <person name="Palacpac N.M.Q."/>
            <person name="Honma H."/>
            <person name="Yagi M."/>
            <person name="Tougan T."/>
            <person name="Katakai Y."/>
            <person name="Kaneko O."/>
            <person name="Mita T."/>
            <person name="Kita K."/>
            <person name="Yasutomi Y."/>
            <person name="Sutton P.L."/>
            <person name="Shakhbatyan R."/>
            <person name="Horii T."/>
            <person name="Yasunaga T."/>
            <person name="Barnwell J.W."/>
            <person name="Escalante A.A."/>
            <person name="Carlton J.M."/>
            <person name="Tanabe K."/>
        </authorList>
    </citation>
    <scope>NUCLEOTIDE SEQUENCE [LARGE SCALE GENOMIC DNA]</scope>
    <source>
        <strain evidence="2 3">B</strain>
    </source>
</reference>
<evidence type="ECO:0000256" key="1">
    <source>
        <dbReference type="SAM" id="MobiDB-lite"/>
    </source>
</evidence>
<feature type="non-terminal residue" evidence="2">
    <location>
        <position position="294"/>
    </location>
</feature>